<dbReference type="SUPFAM" id="SSF51161">
    <property type="entry name" value="Trimeric LpxA-like enzymes"/>
    <property type="match status" value="1"/>
</dbReference>
<evidence type="ECO:0008006" key="5">
    <source>
        <dbReference type="Google" id="ProtNLM"/>
    </source>
</evidence>
<accession>A0A413V6Q6</accession>
<evidence type="ECO:0000256" key="1">
    <source>
        <dbReference type="ARBA" id="ARBA00007274"/>
    </source>
</evidence>
<name>A0A413V6Q6_9BACE</name>
<dbReference type="PANTHER" id="PTHR23416">
    <property type="entry name" value="SIALIC ACID SYNTHASE-RELATED"/>
    <property type="match status" value="1"/>
</dbReference>
<dbReference type="InterPro" id="IPR051159">
    <property type="entry name" value="Hexapeptide_acetyltransf"/>
</dbReference>
<proteinExistence type="inferred from homology"/>
<comment type="similarity">
    <text evidence="1">Belongs to the transferase hexapeptide repeat family.</text>
</comment>
<dbReference type="Gene3D" id="2.160.10.10">
    <property type="entry name" value="Hexapeptide repeat proteins"/>
    <property type="match status" value="1"/>
</dbReference>
<organism evidence="3 4">
    <name type="scientific">Bacteroides nordii</name>
    <dbReference type="NCBI Taxonomy" id="291645"/>
    <lineage>
        <taxon>Bacteria</taxon>
        <taxon>Pseudomonadati</taxon>
        <taxon>Bacteroidota</taxon>
        <taxon>Bacteroidia</taxon>
        <taxon>Bacteroidales</taxon>
        <taxon>Bacteroidaceae</taxon>
        <taxon>Bacteroides</taxon>
    </lineage>
</organism>
<dbReference type="AlphaFoldDB" id="A0A413V6Q6"/>
<dbReference type="RefSeq" id="WP_122202335.1">
    <property type="nucleotide sequence ID" value="NZ_CABJFV010000033.1"/>
</dbReference>
<comment type="caution">
    <text evidence="3">The sequence shown here is derived from an EMBL/GenBank/DDBJ whole genome shotgun (WGS) entry which is preliminary data.</text>
</comment>
<keyword evidence="2" id="KW-0808">Transferase</keyword>
<dbReference type="InterPro" id="IPR001451">
    <property type="entry name" value="Hexapep"/>
</dbReference>
<dbReference type="Proteomes" id="UP000284379">
    <property type="component" value="Unassembled WGS sequence"/>
</dbReference>
<dbReference type="Pfam" id="PF00132">
    <property type="entry name" value="Hexapep"/>
    <property type="match status" value="1"/>
</dbReference>
<evidence type="ECO:0000256" key="2">
    <source>
        <dbReference type="ARBA" id="ARBA00022679"/>
    </source>
</evidence>
<dbReference type="PANTHER" id="PTHR23416:SF23">
    <property type="entry name" value="ACETYLTRANSFERASE C18B11.09C-RELATED"/>
    <property type="match status" value="1"/>
</dbReference>
<dbReference type="EMBL" id="QSGO01000033">
    <property type="protein sequence ID" value="RHB29225.1"/>
    <property type="molecule type" value="Genomic_DNA"/>
</dbReference>
<sequence length="69" mass="7337">MVIQKQSLKTAVEGIFIGKDVWIGAQCSILKGAKINNGAVIGAQSLVNKEIPSYAVAFGTPAEVKSYRK</sequence>
<dbReference type="InterPro" id="IPR011004">
    <property type="entry name" value="Trimer_LpxA-like_sf"/>
</dbReference>
<reference evidence="3 4" key="1">
    <citation type="submission" date="2018-08" db="EMBL/GenBank/DDBJ databases">
        <title>A genome reference for cultivated species of the human gut microbiota.</title>
        <authorList>
            <person name="Zou Y."/>
            <person name="Xue W."/>
            <person name="Luo G."/>
        </authorList>
    </citation>
    <scope>NUCLEOTIDE SEQUENCE [LARGE SCALE GENOMIC DNA]</scope>
    <source>
        <strain evidence="3 4">AM40-30BH</strain>
    </source>
</reference>
<gene>
    <name evidence="3" type="ORF">DW888_19995</name>
</gene>
<protein>
    <recommendedName>
        <fullName evidence="5">Acyltransferase</fullName>
    </recommendedName>
</protein>
<dbReference type="GO" id="GO:0005829">
    <property type="term" value="C:cytosol"/>
    <property type="evidence" value="ECO:0007669"/>
    <property type="project" value="TreeGrafter"/>
</dbReference>
<evidence type="ECO:0000313" key="3">
    <source>
        <dbReference type="EMBL" id="RHB29225.1"/>
    </source>
</evidence>
<dbReference type="GO" id="GO:0008374">
    <property type="term" value="F:O-acyltransferase activity"/>
    <property type="evidence" value="ECO:0007669"/>
    <property type="project" value="TreeGrafter"/>
</dbReference>
<evidence type="ECO:0000313" key="4">
    <source>
        <dbReference type="Proteomes" id="UP000284379"/>
    </source>
</evidence>